<keyword evidence="5 9" id="KW-0067">ATP-binding</keyword>
<evidence type="ECO:0000256" key="2">
    <source>
        <dbReference type="ARBA" id="ARBA00022490"/>
    </source>
</evidence>
<dbReference type="PANTHER" id="PTHR11956">
    <property type="entry name" value="ARGINYL-TRNA SYNTHETASE"/>
    <property type="match status" value="1"/>
</dbReference>
<evidence type="ECO:0000256" key="8">
    <source>
        <dbReference type="ARBA" id="ARBA00049339"/>
    </source>
</evidence>
<dbReference type="PROSITE" id="PS00178">
    <property type="entry name" value="AA_TRNA_LIGASE_I"/>
    <property type="match status" value="1"/>
</dbReference>
<dbReference type="Pfam" id="PF00750">
    <property type="entry name" value="tRNA-synt_1d"/>
    <property type="match status" value="1"/>
</dbReference>
<evidence type="ECO:0000256" key="10">
    <source>
        <dbReference type="RuleBase" id="RU363038"/>
    </source>
</evidence>
<evidence type="ECO:0000256" key="6">
    <source>
        <dbReference type="ARBA" id="ARBA00022917"/>
    </source>
</evidence>
<dbReference type="InterPro" id="IPR014729">
    <property type="entry name" value="Rossmann-like_a/b/a_fold"/>
</dbReference>
<dbReference type="InterPro" id="IPR035684">
    <property type="entry name" value="ArgRS_core"/>
</dbReference>
<sequence length="595" mass="67509">MQQNFLPTDPFAEKVVDSIYDKLKTTMIYLQLEQDLQKAVEKLGFSAKKIELSFPENSKFGDFSTNIALQLSNQDAGKRYQSPKEIANAISQEFTVHGSRYVDRVEVAGPGFINFFIKDQILRSGMVDDKRQIKDSRGHKLKYFVEYAGPNLSKEFHIGHLRNLIFGEALARFLENAGHEVYRATYSSDIGLPLAKTLWGVINLQDQFEEAKQKSLVERLKFLGLAYVHANSAYEEDPAKKTEIDTLNKKIYQRSLEYVELWKLVTNWSLEYLKTLYTRMGTSFDNSFLESEVEKRGKEIVLQNVGRVFEESQGAVIFPGEKYGLHSRVFITSAGNPTYEAKEVGLAFAEEQAFPFDIALHIVGSEQSGYFEVVLKAIELVDERFKGRKKHLSYGLVSLTTGKMSSRKGNVVTAEQLLEMVKAKVADLTSIKGEDGEKIVEQVTVGAVKFYMLKFASSTDISFDIDKSVSLEGDSGPYVQYTYARAQSVLRNQSQGSKVKGQEKLEGIDLQEEEREVLRLLTYYPLIVQKASQELSSTTLCFYLLDLAKSFNLFYQRCPILKSDKEAFRLELTERVTDTIKSGLYLLGIEAPERM</sequence>
<protein>
    <recommendedName>
        <fullName evidence="9">Arginine--tRNA ligase</fullName>
        <ecNumber evidence="9">6.1.1.19</ecNumber>
    </recommendedName>
    <alternativeName>
        <fullName evidence="9">Arginyl-tRNA synthetase</fullName>
        <shortName evidence="9">ArgRS</shortName>
    </alternativeName>
</protein>
<comment type="catalytic activity">
    <reaction evidence="8 9">
        <text>tRNA(Arg) + L-arginine + ATP = L-arginyl-tRNA(Arg) + AMP + diphosphate</text>
        <dbReference type="Rhea" id="RHEA:20301"/>
        <dbReference type="Rhea" id="RHEA-COMP:9658"/>
        <dbReference type="Rhea" id="RHEA-COMP:9673"/>
        <dbReference type="ChEBI" id="CHEBI:30616"/>
        <dbReference type="ChEBI" id="CHEBI:32682"/>
        <dbReference type="ChEBI" id="CHEBI:33019"/>
        <dbReference type="ChEBI" id="CHEBI:78442"/>
        <dbReference type="ChEBI" id="CHEBI:78513"/>
        <dbReference type="ChEBI" id="CHEBI:456215"/>
        <dbReference type="EC" id="6.1.1.19"/>
    </reaction>
</comment>
<keyword evidence="6 9" id="KW-0648">Protein biosynthesis</keyword>
<dbReference type="GO" id="GO:0005524">
    <property type="term" value="F:ATP binding"/>
    <property type="evidence" value="ECO:0007669"/>
    <property type="project" value="UniProtKB-UniRule"/>
</dbReference>
<dbReference type="EC" id="6.1.1.19" evidence="9"/>
<evidence type="ECO:0000256" key="1">
    <source>
        <dbReference type="ARBA" id="ARBA00005594"/>
    </source>
</evidence>
<feature type="domain" description="Arginyl tRNA synthetase N-terminal" evidence="12">
    <location>
        <begin position="30"/>
        <end position="117"/>
    </location>
</feature>
<dbReference type="InterPro" id="IPR001278">
    <property type="entry name" value="Arg-tRNA-ligase"/>
</dbReference>
<evidence type="ECO:0000256" key="5">
    <source>
        <dbReference type="ARBA" id="ARBA00022840"/>
    </source>
</evidence>
<keyword evidence="2 9" id="KW-0963">Cytoplasm</keyword>
<gene>
    <name evidence="9" type="primary">argS</name>
    <name evidence="13" type="ORF">A3D25_05685</name>
</gene>
<feature type="domain" description="DALR anticodon binding" evidence="11">
    <location>
        <begin position="479"/>
        <end position="595"/>
    </location>
</feature>
<reference evidence="13 14" key="1">
    <citation type="journal article" date="2016" name="Nat. Commun.">
        <title>Thousands of microbial genomes shed light on interconnected biogeochemical processes in an aquifer system.</title>
        <authorList>
            <person name="Anantharaman K."/>
            <person name="Brown C.T."/>
            <person name="Hug L.A."/>
            <person name="Sharon I."/>
            <person name="Castelle C.J."/>
            <person name="Probst A.J."/>
            <person name="Thomas B.C."/>
            <person name="Singh A."/>
            <person name="Wilkins M.J."/>
            <person name="Karaoz U."/>
            <person name="Brodie E.L."/>
            <person name="Williams K.H."/>
            <person name="Hubbard S.S."/>
            <person name="Banfield J.F."/>
        </authorList>
    </citation>
    <scope>NUCLEOTIDE SEQUENCE [LARGE SCALE GENOMIC DNA]</scope>
</reference>
<feature type="short sequence motif" description="'HIGH' region" evidence="9">
    <location>
        <begin position="150"/>
        <end position="160"/>
    </location>
</feature>
<comment type="subcellular location">
    <subcellularLocation>
        <location evidence="9">Cytoplasm</location>
    </subcellularLocation>
</comment>
<dbReference type="InterPro" id="IPR009080">
    <property type="entry name" value="tRNAsynth_Ia_anticodon-bd"/>
</dbReference>
<proteinExistence type="inferred from homology"/>
<dbReference type="InterPro" id="IPR036695">
    <property type="entry name" value="Arg-tRNA-synth_N_sf"/>
</dbReference>
<comment type="similarity">
    <text evidence="1 9 10">Belongs to the class-I aminoacyl-tRNA synthetase family.</text>
</comment>
<keyword evidence="3 9" id="KW-0436">Ligase</keyword>
<evidence type="ECO:0000256" key="3">
    <source>
        <dbReference type="ARBA" id="ARBA00022598"/>
    </source>
</evidence>
<dbReference type="HAMAP" id="MF_00123">
    <property type="entry name" value="Arg_tRNA_synth"/>
    <property type="match status" value="1"/>
</dbReference>
<comment type="subunit">
    <text evidence="9">Monomer.</text>
</comment>
<dbReference type="Proteomes" id="UP000177328">
    <property type="component" value="Unassembled WGS sequence"/>
</dbReference>
<dbReference type="EMBL" id="MFDD01000006">
    <property type="protein sequence ID" value="OGE40735.1"/>
    <property type="molecule type" value="Genomic_DNA"/>
</dbReference>
<evidence type="ECO:0000259" key="11">
    <source>
        <dbReference type="SMART" id="SM00836"/>
    </source>
</evidence>
<dbReference type="Pfam" id="PF03485">
    <property type="entry name" value="Arg_tRNA_synt_N"/>
    <property type="match status" value="1"/>
</dbReference>
<dbReference type="AlphaFoldDB" id="A0A1F5KIW2"/>
<dbReference type="InterPro" id="IPR008909">
    <property type="entry name" value="DALR_anticod-bd"/>
</dbReference>
<comment type="caution">
    <text evidence="13">The sequence shown here is derived from an EMBL/GenBank/DDBJ whole genome shotgun (WGS) entry which is preliminary data.</text>
</comment>
<organism evidence="13 14">
    <name type="scientific">Candidatus Daviesbacteria bacterium RIFCSPHIGHO2_02_FULL_43_12</name>
    <dbReference type="NCBI Taxonomy" id="1797776"/>
    <lineage>
        <taxon>Bacteria</taxon>
        <taxon>Candidatus Daviesiibacteriota</taxon>
    </lineage>
</organism>
<dbReference type="Pfam" id="PF05746">
    <property type="entry name" value="DALR_1"/>
    <property type="match status" value="1"/>
</dbReference>
<dbReference type="Gene3D" id="1.10.730.10">
    <property type="entry name" value="Isoleucyl-tRNA Synthetase, Domain 1"/>
    <property type="match status" value="1"/>
</dbReference>
<dbReference type="Gene3D" id="3.30.1360.70">
    <property type="entry name" value="Arginyl tRNA synthetase N-terminal domain"/>
    <property type="match status" value="1"/>
</dbReference>
<evidence type="ECO:0000256" key="7">
    <source>
        <dbReference type="ARBA" id="ARBA00023146"/>
    </source>
</evidence>
<dbReference type="InterPro" id="IPR005148">
    <property type="entry name" value="Arg-tRNA-synth_N"/>
</dbReference>
<evidence type="ECO:0000313" key="13">
    <source>
        <dbReference type="EMBL" id="OGE40735.1"/>
    </source>
</evidence>
<dbReference type="InterPro" id="IPR001412">
    <property type="entry name" value="aa-tRNA-synth_I_CS"/>
</dbReference>
<dbReference type="SUPFAM" id="SSF55190">
    <property type="entry name" value="Arginyl-tRNA synthetase (ArgRS), N-terminal 'additional' domain"/>
    <property type="match status" value="1"/>
</dbReference>
<dbReference type="SUPFAM" id="SSF52374">
    <property type="entry name" value="Nucleotidylyl transferase"/>
    <property type="match status" value="1"/>
</dbReference>
<name>A0A1F5KIW2_9BACT</name>
<dbReference type="SMART" id="SM01016">
    <property type="entry name" value="Arg_tRNA_synt_N"/>
    <property type="match status" value="1"/>
</dbReference>
<dbReference type="NCBIfam" id="TIGR00456">
    <property type="entry name" value="argS"/>
    <property type="match status" value="1"/>
</dbReference>
<dbReference type="FunFam" id="1.10.730.10:FF:000006">
    <property type="entry name" value="Arginyl-tRNA synthetase 2, mitochondrial"/>
    <property type="match status" value="1"/>
</dbReference>
<dbReference type="PRINTS" id="PR01038">
    <property type="entry name" value="TRNASYNTHARG"/>
</dbReference>
<dbReference type="SMART" id="SM00836">
    <property type="entry name" value="DALR_1"/>
    <property type="match status" value="1"/>
</dbReference>
<keyword evidence="4 9" id="KW-0547">Nucleotide-binding</keyword>
<evidence type="ECO:0000256" key="4">
    <source>
        <dbReference type="ARBA" id="ARBA00022741"/>
    </source>
</evidence>
<dbReference type="Gene3D" id="3.40.50.620">
    <property type="entry name" value="HUPs"/>
    <property type="match status" value="1"/>
</dbReference>
<dbReference type="SUPFAM" id="SSF47323">
    <property type="entry name" value="Anticodon-binding domain of a subclass of class I aminoacyl-tRNA synthetases"/>
    <property type="match status" value="1"/>
</dbReference>
<dbReference type="GO" id="GO:0006420">
    <property type="term" value="P:arginyl-tRNA aminoacylation"/>
    <property type="evidence" value="ECO:0007669"/>
    <property type="project" value="UniProtKB-UniRule"/>
</dbReference>
<evidence type="ECO:0000313" key="14">
    <source>
        <dbReference type="Proteomes" id="UP000177328"/>
    </source>
</evidence>
<keyword evidence="7 9" id="KW-0030">Aminoacyl-tRNA synthetase</keyword>
<dbReference type="GO" id="GO:0005737">
    <property type="term" value="C:cytoplasm"/>
    <property type="evidence" value="ECO:0007669"/>
    <property type="project" value="UniProtKB-SubCell"/>
</dbReference>
<dbReference type="PANTHER" id="PTHR11956:SF5">
    <property type="entry name" value="ARGININE--TRNA LIGASE, CYTOPLASMIC"/>
    <property type="match status" value="1"/>
</dbReference>
<dbReference type="GO" id="GO:0004814">
    <property type="term" value="F:arginine-tRNA ligase activity"/>
    <property type="evidence" value="ECO:0007669"/>
    <property type="project" value="UniProtKB-UniRule"/>
</dbReference>
<evidence type="ECO:0000256" key="9">
    <source>
        <dbReference type="HAMAP-Rule" id="MF_00123"/>
    </source>
</evidence>
<evidence type="ECO:0000259" key="12">
    <source>
        <dbReference type="SMART" id="SM01016"/>
    </source>
</evidence>
<accession>A0A1F5KIW2</accession>